<gene>
    <name evidence="3" type="ORF">BK022_05850</name>
</gene>
<name>A0A1S1P329_METEX</name>
<feature type="region of interest" description="Disordered" evidence="1">
    <location>
        <begin position="21"/>
        <end position="82"/>
    </location>
</feature>
<feature type="signal peptide" evidence="2">
    <location>
        <begin position="1"/>
        <end position="22"/>
    </location>
</feature>
<sequence>MSVRIFSAALVALAVSSGGAFAGDRGRMAGAPQPEATGSVSRSAEPLNLFGVPERDPRLVAPERQTRSTFNANTARARHYER</sequence>
<keyword evidence="2" id="KW-0732">Signal</keyword>
<dbReference type="AlphaFoldDB" id="A0A1S1P329"/>
<reference evidence="3 4" key="1">
    <citation type="submission" date="2016-10" db="EMBL/GenBank/DDBJ databases">
        <title>Draft genome sequence of Methylobacterium extorquens CP3, a seed endophyte of Crotalaria pumila with plant growth-promoting and metal tolerance properties.</title>
        <authorList>
            <person name="Sanchez-Lopez A.S."/>
            <person name="Van Hamme J.D."/>
            <person name="Thijs S."/>
            <person name="Mcammond B.M."/>
            <person name="Stevens V."/>
            <person name="Gonzalez-Chavez M.D.C."/>
            <person name="Vangronsveld J."/>
        </authorList>
    </citation>
    <scope>NUCLEOTIDE SEQUENCE [LARGE SCALE GENOMIC DNA]</scope>
    <source>
        <strain evidence="3 4">CP3</strain>
    </source>
</reference>
<dbReference type="RefSeq" id="WP_056118279.1">
    <property type="nucleotide sequence ID" value="NZ_BJVP01000014.1"/>
</dbReference>
<evidence type="ECO:0000256" key="2">
    <source>
        <dbReference type="SAM" id="SignalP"/>
    </source>
</evidence>
<proteinExistence type="predicted"/>
<evidence type="ECO:0000313" key="4">
    <source>
        <dbReference type="Proteomes" id="UP000180215"/>
    </source>
</evidence>
<accession>A0A1S1P329</accession>
<organism evidence="3 4">
    <name type="scientific">Methylorubrum extorquens</name>
    <name type="common">Methylobacterium dichloromethanicum</name>
    <name type="synonym">Methylobacterium extorquens</name>
    <dbReference type="NCBI Taxonomy" id="408"/>
    <lineage>
        <taxon>Bacteria</taxon>
        <taxon>Pseudomonadati</taxon>
        <taxon>Pseudomonadota</taxon>
        <taxon>Alphaproteobacteria</taxon>
        <taxon>Hyphomicrobiales</taxon>
        <taxon>Methylobacteriaceae</taxon>
        <taxon>Methylorubrum</taxon>
    </lineage>
</organism>
<evidence type="ECO:0000256" key="1">
    <source>
        <dbReference type="SAM" id="MobiDB-lite"/>
    </source>
</evidence>
<dbReference type="Proteomes" id="UP000180215">
    <property type="component" value="Unassembled WGS sequence"/>
</dbReference>
<comment type="caution">
    <text evidence="3">The sequence shown here is derived from an EMBL/GenBank/DDBJ whole genome shotgun (WGS) entry which is preliminary data.</text>
</comment>
<dbReference type="EMBL" id="MNAO01000041">
    <property type="protein sequence ID" value="OHV17398.1"/>
    <property type="molecule type" value="Genomic_DNA"/>
</dbReference>
<feature type="chain" id="PRO_5010185634" evidence="2">
    <location>
        <begin position="23"/>
        <end position="82"/>
    </location>
</feature>
<protein>
    <submittedName>
        <fullName evidence="3">Uncharacterized protein</fullName>
    </submittedName>
</protein>
<evidence type="ECO:0000313" key="3">
    <source>
        <dbReference type="EMBL" id="OHV17398.1"/>
    </source>
</evidence>